<keyword evidence="5 9" id="KW-0963">Cytoplasm</keyword>
<comment type="function">
    <text evidence="9">Nucleotidase that shows phosphatase activity on nucleoside 5'-monophosphates.</text>
</comment>
<dbReference type="NCBIfam" id="NF001490">
    <property type="entry name" value="PRK00346.1-4"/>
    <property type="match status" value="1"/>
</dbReference>
<dbReference type="InterPro" id="IPR030048">
    <property type="entry name" value="SurE"/>
</dbReference>
<gene>
    <name evidence="9" type="primary">surE</name>
    <name evidence="11" type="ORF">BC343_27290</name>
</gene>
<dbReference type="GO" id="GO:0005737">
    <property type="term" value="C:cytoplasm"/>
    <property type="evidence" value="ECO:0007669"/>
    <property type="project" value="UniProtKB-SubCell"/>
</dbReference>
<dbReference type="Proteomes" id="UP000189739">
    <property type="component" value="Unassembled WGS sequence"/>
</dbReference>
<dbReference type="PANTHER" id="PTHR30457:SF0">
    <property type="entry name" value="PHOSPHATASE, PUTATIVE (AFU_ORTHOLOGUE AFUA_4G01070)-RELATED"/>
    <property type="match status" value="1"/>
</dbReference>
<dbReference type="Pfam" id="PF01975">
    <property type="entry name" value="SurE"/>
    <property type="match status" value="1"/>
</dbReference>
<accession>A0A1S9PGD6</accession>
<feature type="binding site" evidence="9">
    <location>
        <position position="17"/>
    </location>
    <ligand>
        <name>a divalent metal cation</name>
        <dbReference type="ChEBI" id="CHEBI:60240"/>
    </ligand>
</feature>
<keyword evidence="7 9" id="KW-0547">Nucleotide-binding</keyword>
<dbReference type="EMBL" id="MBTF01000010">
    <property type="protein sequence ID" value="OOQ60035.1"/>
    <property type="molecule type" value="Genomic_DNA"/>
</dbReference>
<dbReference type="NCBIfam" id="TIGR00087">
    <property type="entry name" value="surE"/>
    <property type="match status" value="1"/>
</dbReference>
<sequence length="262" mass="28896">MTNHTKSAKPTILVVNDDGVTAPGIKTLMHVMKEIGRVVVVAPDSPQSGMGHAITIGKPLRLDKVDLYEGIEIYSCSGTPVDCVKLAVTKIFKGQKPDLCVSGINHGLNNSINVLYSGTMSAAVEGAIESIPSIGFSLDDYSLQANFEHCEKFIKEIALQVLQNGLPVGTLLNVNFPNTHDIKGIKICRQANAKWAEEFDQRLDPYKRPYYWLTGVFQNNDNGEDTDVWALEHNYASVVPVQFDMTAHHAIPVLNTWKFNVE</sequence>
<comment type="cofactor">
    <cofactor evidence="9">
        <name>a divalent metal cation</name>
        <dbReference type="ChEBI" id="CHEBI:60240"/>
    </cofactor>
    <text evidence="9">Binds 1 divalent metal cation per subunit.</text>
</comment>
<dbReference type="FunFam" id="3.40.1210.10:FF:000001">
    <property type="entry name" value="5'/3'-nucleotidase SurE"/>
    <property type="match status" value="1"/>
</dbReference>
<dbReference type="InterPro" id="IPR036523">
    <property type="entry name" value="SurE-like_sf"/>
</dbReference>
<evidence type="ECO:0000313" key="12">
    <source>
        <dbReference type="Proteomes" id="UP000189739"/>
    </source>
</evidence>
<dbReference type="RefSeq" id="WP_078348008.1">
    <property type="nucleotide sequence ID" value="NZ_MBTF01000010.1"/>
</dbReference>
<keyword evidence="12" id="KW-1185">Reference proteome</keyword>
<dbReference type="AlphaFoldDB" id="A0A1S9PGD6"/>
<evidence type="ECO:0000313" key="11">
    <source>
        <dbReference type="EMBL" id="OOQ60035.1"/>
    </source>
</evidence>
<dbReference type="SUPFAM" id="SSF64167">
    <property type="entry name" value="SurE-like"/>
    <property type="match status" value="1"/>
</dbReference>
<keyword evidence="6 9" id="KW-0479">Metal-binding</keyword>
<feature type="binding site" evidence="9">
    <location>
        <position position="48"/>
    </location>
    <ligand>
        <name>a divalent metal cation</name>
        <dbReference type="ChEBI" id="CHEBI:60240"/>
    </ligand>
</feature>
<dbReference type="InterPro" id="IPR002828">
    <property type="entry name" value="SurE-like_Pase/nucleotidase"/>
</dbReference>
<comment type="cofactor">
    <cofactor evidence="2">
        <name>Mg(2+)</name>
        <dbReference type="ChEBI" id="CHEBI:18420"/>
    </cofactor>
</comment>
<dbReference type="NCBIfam" id="NF001492">
    <property type="entry name" value="PRK00346.2-2"/>
    <property type="match status" value="1"/>
</dbReference>
<dbReference type="EC" id="3.1.3.5" evidence="9"/>
<comment type="caution">
    <text evidence="11">The sequence shown here is derived from an EMBL/GenBank/DDBJ whole genome shotgun (WGS) entry which is preliminary data.</text>
</comment>
<reference evidence="11 12" key="1">
    <citation type="submission" date="2016-07" db="EMBL/GenBank/DDBJ databases">
        <title>Genomic analysis of zinc-resistant bacterium Mucilaginibacter pedocola TBZ30.</title>
        <authorList>
            <person name="Huang J."/>
            <person name="Tang J."/>
        </authorList>
    </citation>
    <scope>NUCLEOTIDE SEQUENCE [LARGE SCALE GENOMIC DNA]</scope>
    <source>
        <strain evidence="11 12">TBZ30</strain>
    </source>
</reference>
<dbReference type="OrthoDB" id="9780815at2"/>
<proteinExistence type="inferred from homology"/>
<evidence type="ECO:0000256" key="6">
    <source>
        <dbReference type="ARBA" id="ARBA00022723"/>
    </source>
</evidence>
<dbReference type="PANTHER" id="PTHR30457">
    <property type="entry name" value="5'-NUCLEOTIDASE SURE"/>
    <property type="match status" value="1"/>
</dbReference>
<evidence type="ECO:0000256" key="1">
    <source>
        <dbReference type="ARBA" id="ARBA00000815"/>
    </source>
</evidence>
<evidence type="ECO:0000256" key="7">
    <source>
        <dbReference type="ARBA" id="ARBA00022741"/>
    </source>
</evidence>
<dbReference type="STRING" id="1792845.BC343_27290"/>
<dbReference type="HAMAP" id="MF_00060">
    <property type="entry name" value="SurE"/>
    <property type="match status" value="1"/>
</dbReference>
<feature type="domain" description="Survival protein SurE-like phosphatase/nucleotidase" evidence="10">
    <location>
        <begin position="12"/>
        <end position="196"/>
    </location>
</feature>
<organism evidence="11 12">
    <name type="scientific">Mucilaginibacter pedocola</name>
    <dbReference type="NCBI Taxonomy" id="1792845"/>
    <lineage>
        <taxon>Bacteria</taxon>
        <taxon>Pseudomonadati</taxon>
        <taxon>Bacteroidota</taxon>
        <taxon>Sphingobacteriia</taxon>
        <taxon>Sphingobacteriales</taxon>
        <taxon>Sphingobacteriaceae</taxon>
        <taxon>Mucilaginibacter</taxon>
    </lineage>
</organism>
<dbReference type="GO" id="GO:0008253">
    <property type="term" value="F:5'-nucleotidase activity"/>
    <property type="evidence" value="ECO:0007669"/>
    <property type="project" value="UniProtKB-UniRule"/>
</dbReference>
<comment type="catalytic activity">
    <reaction evidence="1 9">
        <text>a ribonucleoside 5'-phosphate + H2O = a ribonucleoside + phosphate</text>
        <dbReference type="Rhea" id="RHEA:12484"/>
        <dbReference type="ChEBI" id="CHEBI:15377"/>
        <dbReference type="ChEBI" id="CHEBI:18254"/>
        <dbReference type="ChEBI" id="CHEBI:43474"/>
        <dbReference type="ChEBI" id="CHEBI:58043"/>
        <dbReference type="EC" id="3.1.3.5"/>
    </reaction>
</comment>
<comment type="subcellular location">
    <subcellularLocation>
        <location evidence="3 9">Cytoplasm</location>
    </subcellularLocation>
</comment>
<dbReference type="GO" id="GO:0046872">
    <property type="term" value="F:metal ion binding"/>
    <property type="evidence" value="ECO:0007669"/>
    <property type="project" value="UniProtKB-UniRule"/>
</dbReference>
<evidence type="ECO:0000256" key="9">
    <source>
        <dbReference type="HAMAP-Rule" id="MF_00060"/>
    </source>
</evidence>
<evidence type="ECO:0000256" key="3">
    <source>
        <dbReference type="ARBA" id="ARBA00004496"/>
    </source>
</evidence>
<feature type="binding site" evidence="9">
    <location>
        <position position="18"/>
    </location>
    <ligand>
        <name>a divalent metal cation</name>
        <dbReference type="ChEBI" id="CHEBI:60240"/>
    </ligand>
</feature>
<comment type="similarity">
    <text evidence="4 9">Belongs to the SurE nucleotidase family.</text>
</comment>
<feature type="binding site" evidence="9">
    <location>
        <position position="105"/>
    </location>
    <ligand>
        <name>a divalent metal cation</name>
        <dbReference type="ChEBI" id="CHEBI:60240"/>
    </ligand>
</feature>
<evidence type="ECO:0000256" key="4">
    <source>
        <dbReference type="ARBA" id="ARBA00011062"/>
    </source>
</evidence>
<dbReference type="Gene3D" id="3.40.1210.10">
    <property type="entry name" value="Survival protein SurE-like phosphatase/nucleotidase"/>
    <property type="match status" value="1"/>
</dbReference>
<protein>
    <recommendedName>
        <fullName evidence="9">5'-nucleotidase SurE</fullName>
        <ecNumber evidence="9">3.1.3.5</ecNumber>
    </recommendedName>
    <alternativeName>
        <fullName evidence="9">Nucleoside 5'-monophosphate phosphohydrolase</fullName>
    </alternativeName>
</protein>
<keyword evidence="8 9" id="KW-0378">Hydrolase</keyword>
<evidence type="ECO:0000256" key="8">
    <source>
        <dbReference type="ARBA" id="ARBA00022801"/>
    </source>
</evidence>
<dbReference type="GO" id="GO:0000166">
    <property type="term" value="F:nucleotide binding"/>
    <property type="evidence" value="ECO:0007669"/>
    <property type="project" value="UniProtKB-KW"/>
</dbReference>
<evidence type="ECO:0000256" key="2">
    <source>
        <dbReference type="ARBA" id="ARBA00001946"/>
    </source>
</evidence>
<name>A0A1S9PGD6_9SPHI</name>
<evidence type="ECO:0000259" key="10">
    <source>
        <dbReference type="Pfam" id="PF01975"/>
    </source>
</evidence>
<evidence type="ECO:0000256" key="5">
    <source>
        <dbReference type="ARBA" id="ARBA00022490"/>
    </source>
</evidence>